<dbReference type="HOGENOM" id="CLU_033858_1_0_1"/>
<reference evidence="2" key="1">
    <citation type="journal article" date="2014" name="Genome Biol.">
        <title>Transcriptome and methylome profiling reveals relics of genome dominance in the mesopolyploid Brassica oleracea.</title>
        <authorList>
            <person name="Parkin I.A."/>
            <person name="Koh C."/>
            <person name="Tang H."/>
            <person name="Robinson S.J."/>
            <person name="Kagale S."/>
            <person name="Clarke W.E."/>
            <person name="Town C.D."/>
            <person name="Nixon J."/>
            <person name="Krishnakumar V."/>
            <person name="Bidwell S.L."/>
            <person name="Denoeud F."/>
            <person name="Belcram H."/>
            <person name="Links M.G."/>
            <person name="Just J."/>
            <person name="Clarke C."/>
            <person name="Bender T."/>
            <person name="Huebert T."/>
            <person name="Mason A.S."/>
            <person name="Pires J.C."/>
            <person name="Barker G."/>
            <person name="Moore J."/>
            <person name="Walley P.G."/>
            <person name="Manoli S."/>
            <person name="Batley J."/>
            <person name="Edwards D."/>
            <person name="Nelson M.N."/>
            <person name="Wang X."/>
            <person name="Paterson A.H."/>
            <person name="King G."/>
            <person name="Bancroft I."/>
            <person name="Chalhoub B."/>
            <person name="Sharpe A.G."/>
        </authorList>
    </citation>
    <scope>NUCLEOTIDE SEQUENCE [LARGE SCALE GENOMIC DNA]</scope>
    <source>
        <strain evidence="2">cv. TO1000</strain>
    </source>
</reference>
<evidence type="ECO:0000313" key="3">
    <source>
        <dbReference type="Proteomes" id="UP000032141"/>
    </source>
</evidence>
<dbReference type="Gramene" id="Bo00774s010.1">
    <property type="protein sequence ID" value="Bo00774s010.1"/>
    <property type="gene ID" value="Bo00774s010"/>
</dbReference>
<dbReference type="STRING" id="109376.A0A0D2ZR20"/>
<feature type="compositionally biased region" description="Basic residues" evidence="1">
    <location>
        <begin position="366"/>
        <end position="380"/>
    </location>
</feature>
<evidence type="ECO:0000313" key="2">
    <source>
        <dbReference type="EnsemblPlants" id="Bo00774s010.1"/>
    </source>
</evidence>
<proteinExistence type="predicted"/>
<sequence>MADKSNQDDTRGIPFPENRDTAKKTARPPTYSQMFGDHDGTSCSGPSFSEVVPDSQTSQRVSWTHPPPAPQIPAQMPPPPPPPHEPALAAGVHSDLRVPPSTPYAGYIVKDLFAQPGREDLDILDPDRPKAVNCVGQSISDTIKGYFVEAHLNWILTPDYAKMTWFKCFAQRWHWSLAINETVKAEFVVKSKVCLCNTVSDWKDKWGIYGYEGKPTEITKDFEKTGVLPSLSDLFKMTHATSDGTFINLATEKLFNEVAARAGERETQLTQQSTDGLPIKLTTEEIDRIFEEGRTVGIRSINEVARETSSYSSRRDEETARMKARWMPSRFARTPLRICSTLWQWETHLCRERWTPDERDATTSSRMHRSRHSRTKHPPKLLRERVP</sequence>
<feature type="region of interest" description="Disordered" evidence="1">
    <location>
        <begin position="358"/>
        <end position="387"/>
    </location>
</feature>
<name>A0A0D2ZR20_BRAOL</name>
<feature type="compositionally biased region" description="Pro residues" evidence="1">
    <location>
        <begin position="65"/>
        <end position="85"/>
    </location>
</feature>
<organism evidence="2 3">
    <name type="scientific">Brassica oleracea var. oleracea</name>
    <dbReference type="NCBI Taxonomy" id="109376"/>
    <lineage>
        <taxon>Eukaryota</taxon>
        <taxon>Viridiplantae</taxon>
        <taxon>Streptophyta</taxon>
        <taxon>Embryophyta</taxon>
        <taxon>Tracheophyta</taxon>
        <taxon>Spermatophyta</taxon>
        <taxon>Magnoliopsida</taxon>
        <taxon>eudicotyledons</taxon>
        <taxon>Gunneridae</taxon>
        <taxon>Pentapetalae</taxon>
        <taxon>rosids</taxon>
        <taxon>malvids</taxon>
        <taxon>Brassicales</taxon>
        <taxon>Brassicaceae</taxon>
        <taxon>Brassiceae</taxon>
        <taxon>Brassica</taxon>
    </lineage>
</organism>
<dbReference type="AlphaFoldDB" id="A0A0D2ZR20"/>
<dbReference type="EnsemblPlants" id="Bo00774s010.1">
    <property type="protein sequence ID" value="Bo00774s010.1"/>
    <property type="gene ID" value="Bo00774s010"/>
</dbReference>
<protein>
    <submittedName>
        <fullName evidence="2">Uncharacterized protein</fullName>
    </submittedName>
</protein>
<accession>A0A0D2ZR20</accession>
<keyword evidence="3" id="KW-1185">Reference proteome</keyword>
<feature type="region of interest" description="Disordered" evidence="1">
    <location>
        <begin position="1"/>
        <end position="89"/>
    </location>
</feature>
<feature type="compositionally biased region" description="Basic and acidic residues" evidence="1">
    <location>
        <begin position="1"/>
        <end position="23"/>
    </location>
</feature>
<dbReference type="Proteomes" id="UP000032141">
    <property type="component" value="Unassembled WGS sequence"/>
</dbReference>
<evidence type="ECO:0000256" key="1">
    <source>
        <dbReference type="SAM" id="MobiDB-lite"/>
    </source>
</evidence>
<reference evidence="2" key="2">
    <citation type="submission" date="2015-06" db="UniProtKB">
        <authorList>
            <consortium name="EnsemblPlants"/>
        </authorList>
    </citation>
    <scope>IDENTIFICATION</scope>
</reference>